<dbReference type="CDD" id="cd14852">
    <property type="entry name" value="LD-carboxypeptidase"/>
    <property type="match status" value="1"/>
</dbReference>
<dbReference type="InterPro" id="IPR052179">
    <property type="entry name" value="DD-CPase-like"/>
</dbReference>
<dbReference type="RefSeq" id="WP_156354817.1">
    <property type="nucleotide sequence ID" value="NZ_CACRST010000024.1"/>
</dbReference>
<name>A0A6N2UWZ3_9FIRM</name>
<reference evidence="2" key="1">
    <citation type="submission" date="2019-11" db="EMBL/GenBank/DDBJ databases">
        <authorList>
            <person name="Feng L."/>
        </authorList>
    </citation>
    <scope>NUCLEOTIDE SEQUENCE</scope>
    <source>
        <strain evidence="2">BgluceraseaLFYP119</strain>
    </source>
</reference>
<dbReference type="EMBL" id="CACRST010000024">
    <property type="protein sequence ID" value="VYT23065.1"/>
    <property type="molecule type" value="Genomic_DNA"/>
</dbReference>
<dbReference type="GO" id="GO:0009002">
    <property type="term" value="F:serine-type D-Ala-D-Ala carboxypeptidase activity"/>
    <property type="evidence" value="ECO:0007669"/>
    <property type="project" value="UniProtKB-EC"/>
</dbReference>
<accession>A0A6N2UWZ3</accession>
<proteinExistence type="predicted"/>
<dbReference type="Pfam" id="PF02557">
    <property type="entry name" value="VanY"/>
    <property type="match status" value="1"/>
</dbReference>
<dbReference type="PANTHER" id="PTHR34385:SF1">
    <property type="entry name" value="PEPTIDOGLYCAN L-ALANYL-D-GLUTAMATE ENDOPEPTIDASE CWLK"/>
    <property type="match status" value="1"/>
</dbReference>
<keyword evidence="2" id="KW-0645">Protease</keyword>
<dbReference type="InterPro" id="IPR003709">
    <property type="entry name" value="VanY-like_core_dom"/>
</dbReference>
<dbReference type="EC" id="3.4.16.4" evidence="2"/>
<sequence>MDKKYTVLINKDHPLSADFIPKPLVDIGLPFEAVPEDPKRLLEEKAARAALELIARSRMEGLNLFCISGYRSYKRQEELYNGNPYVAAPGTSEHQSGLALDLSCPEIFLELTKTFAHTQEGIWLKKYAPLYGFIIRYPKNKEYITGFPWEPWHIRYVTKPLASYLTLTGLTLEEYYQMENNIDFPTLK</sequence>
<feature type="domain" description="D-alanyl-D-alanine carboxypeptidase-like core" evidence="1">
    <location>
        <begin position="40"/>
        <end position="158"/>
    </location>
</feature>
<dbReference type="InterPro" id="IPR009045">
    <property type="entry name" value="Zn_M74/Hedgehog-like"/>
</dbReference>
<protein>
    <submittedName>
        <fullName evidence="2">D-alanyl-D-alanine carboxypeptidase</fullName>
        <ecNumber evidence="2">3.4.16.4</ecNumber>
    </submittedName>
</protein>
<dbReference type="GO" id="GO:0006508">
    <property type="term" value="P:proteolysis"/>
    <property type="evidence" value="ECO:0007669"/>
    <property type="project" value="InterPro"/>
</dbReference>
<dbReference type="SUPFAM" id="SSF55166">
    <property type="entry name" value="Hedgehog/DD-peptidase"/>
    <property type="match status" value="1"/>
</dbReference>
<keyword evidence="2" id="KW-0378">Hydrolase</keyword>
<organism evidence="2">
    <name type="scientific">Blautia glucerasea</name>
    <dbReference type="NCBI Taxonomy" id="536633"/>
    <lineage>
        <taxon>Bacteria</taxon>
        <taxon>Bacillati</taxon>
        <taxon>Bacillota</taxon>
        <taxon>Clostridia</taxon>
        <taxon>Lachnospirales</taxon>
        <taxon>Lachnospiraceae</taxon>
        <taxon>Blautia</taxon>
    </lineage>
</organism>
<dbReference type="InterPro" id="IPR058193">
    <property type="entry name" value="VanY/YodJ_core_dom"/>
</dbReference>
<keyword evidence="2" id="KW-0121">Carboxypeptidase</keyword>
<dbReference type="AlphaFoldDB" id="A0A6N2UWZ3"/>
<evidence type="ECO:0000313" key="2">
    <source>
        <dbReference type="EMBL" id="VYT23065.1"/>
    </source>
</evidence>
<dbReference type="PANTHER" id="PTHR34385">
    <property type="entry name" value="D-ALANYL-D-ALANINE CARBOXYPEPTIDASE"/>
    <property type="match status" value="1"/>
</dbReference>
<dbReference type="Gene3D" id="3.30.1380.10">
    <property type="match status" value="1"/>
</dbReference>
<evidence type="ECO:0000259" key="1">
    <source>
        <dbReference type="Pfam" id="PF02557"/>
    </source>
</evidence>
<gene>
    <name evidence="2" type="primary">vanY</name>
    <name evidence="2" type="ORF">BGLFYP119_02346</name>
</gene>